<evidence type="ECO:0000256" key="3">
    <source>
        <dbReference type="ARBA" id="ARBA00022741"/>
    </source>
</evidence>
<evidence type="ECO:0000256" key="2">
    <source>
        <dbReference type="ARBA" id="ARBA00013223"/>
    </source>
</evidence>
<dbReference type="CDD" id="cd06195">
    <property type="entry name" value="FNR1"/>
    <property type="match status" value="1"/>
</dbReference>
<dbReference type="PROSITE" id="PS51384">
    <property type="entry name" value="FAD_FR"/>
    <property type="match status" value="1"/>
</dbReference>
<comment type="catalytic activity">
    <reaction evidence="4">
        <text>2 reduced [2Fe-2S]-[ferredoxin] + NADP(+) + H(+) = 2 oxidized [2Fe-2S]-[ferredoxin] + NADPH</text>
        <dbReference type="Rhea" id="RHEA:20125"/>
        <dbReference type="Rhea" id="RHEA-COMP:10000"/>
        <dbReference type="Rhea" id="RHEA-COMP:10001"/>
        <dbReference type="ChEBI" id="CHEBI:15378"/>
        <dbReference type="ChEBI" id="CHEBI:33737"/>
        <dbReference type="ChEBI" id="CHEBI:33738"/>
        <dbReference type="ChEBI" id="CHEBI:57783"/>
        <dbReference type="ChEBI" id="CHEBI:58349"/>
        <dbReference type="EC" id="1.18.1.2"/>
    </reaction>
</comment>
<dbReference type="EMBL" id="CP011367">
    <property type="protein sequence ID" value="AKJ95935.1"/>
    <property type="molecule type" value="Genomic_DNA"/>
</dbReference>
<dbReference type="OrthoDB" id="9784483at2"/>
<evidence type="ECO:0000256" key="4">
    <source>
        <dbReference type="ARBA" id="ARBA00047776"/>
    </source>
</evidence>
<organism evidence="6 7">
    <name type="scientific">Thioalkalivibrio versutus</name>
    <dbReference type="NCBI Taxonomy" id="106634"/>
    <lineage>
        <taxon>Bacteria</taxon>
        <taxon>Pseudomonadati</taxon>
        <taxon>Pseudomonadota</taxon>
        <taxon>Gammaproteobacteria</taxon>
        <taxon>Chromatiales</taxon>
        <taxon>Ectothiorhodospiraceae</taxon>
        <taxon>Thioalkalivibrio</taxon>
    </lineage>
</organism>
<dbReference type="InterPro" id="IPR001709">
    <property type="entry name" value="Flavoprot_Pyr_Nucl_cyt_Rdtase"/>
</dbReference>
<dbReference type="Pfam" id="PF00970">
    <property type="entry name" value="FAD_binding_6"/>
    <property type="match status" value="1"/>
</dbReference>
<dbReference type="PATRIC" id="fig|106634.4.peg.2343"/>
<dbReference type="GO" id="GO:0000166">
    <property type="term" value="F:nucleotide binding"/>
    <property type="evidence" value="ECO:0007669"/>
    <property type="project" value="UniProtKB-KW"/>
</dbReference>
<dbReference type="GO" id="GO:0004324">
    <property type="term" value="F:ferredoxin-NADP+ reductase activity"/>
    <property type="evidence" value="ECO:0007669"/>
    <property type="project" value="UniProtKB-EC"/>
</dbReference>
<dbReference type="InterPro" id="IPR033892">
    <property type="entry name" value="FNR_bac"/>
</dbReference>
<accession>A0A0G3G3Y2</accession>
<dbReference type="STRING" id="106634.TVD_11480"/>
<protein>
    <recommendedName>
        <fullName evidence="2">ferredoxin--NADP(+) reductase</fullName>
        <ecNumber evidence="2">1.18.1.2</ecNumber>
    </recommendedName>
</protein>
<dbReference type="KEGG" id="tvr:TVD_11480"/>
<dbReference type="SUPFAM" id="SSF52343">
    <property type="entry name" value="Ferredoxin reductase-like, C-terminal NADP-linked domain"/>
    <property type="match status" value="1"/>
</dbReference>
<dbReference type="EC" id="1.18.1.2" evidence="2"/>
<keyword evidence="7" id="KW-1185">Reference proteome</keyword>
<dbReference type="Gene3D" id="3.40.50.80">
    <property type="entry name" value="Nucleotide-binding domain of ferredoxin-NADP reductase (FNR) module"/>
    <property type="match status" value="1"/>
</dbReference>
<dbReference type="Gene3D" id="2.40.30.10">
    <property type="entry name" value="Translation factors"/>
    <property type="match status" value="1"/>
</dbReference>
<dbReference type="InterPro" id="IPR039261">
    <property type="entry name" value="FNR_nucleotide-bd"/>
</dbReference>
<dbReference type="RefSeq" id="WP_018175830.1">
    <property type="nucleotide sequence ID" value="NZ_CP011367.1"/>
</dbReference>
<sequence length="263" mass="29712">MPYSEQRITSTHRWSDKTFSFTTTRPEGLEFKNGQFVTLGLRPEGKLIPRAYSIVSEPEAEELEFLSIHVPDGALTSRLAEAGPGDSIWINTKVTGSLTFDYVQPGRTLYMLATGTGLAPFISLIRSPELFEHFDNAVLVHSVRTVEELAYRQEIESRISDRLRYVPTVTRENHDFACPIAQQPYDNNQRGADMFRSGELSQILDLPPADPEHDRVMLCGNPAMNREMSEWLTEHGWTQTNYKGVGTFTVEQAFVTTMSDSDD</sequence>
<feature type="domain" description="FAD-binding FR-type" evidence="5">
    <location>
        <begin position="1"/>
        <end position="101"/>
    </location>
</feature>
<evidence type="ECO:0000256" key="1">
    <source>
        <dbReference type="ARBA" id="ARBA00008312"/>
    </source>
</evidence>
<keyword evidence="3" id="KW-0547">Nucleotide-binding</keyword>
<evidence type="ECO:0000313" key="7">
    <source>
        <dbReference type="Proteomes" id="UP000064201"/>
    </source>
</evidence>
<dbReference type="InterPro" id="IPR051930">
    <property type="entry name" value="FNR_type-1"/>
</dbReference>
<dbReference type="AlphaFoldDB" id="A0A0G3G3Y2"/>
<dbReference type="InterPro" id="IPR017938">
    <property type="entry name" value="Riboflavin_synthase-like_b-brl"/>
</dbReference>
<dbReference type="PANTHER" id="PTHR47878:SF2">
    <property type="entry name" value="OXIDOREDUCTASE FAD_NAD(P)-BINDING DOMAIN PROTEIN"/>
    <property type="match status" value="1"/>
</dbReference>
<dbReference type="SUPFAM" id="SSF63380">
    <property type="entry name" value="Riboflavin synthase domain-like"/>
    <property type="match status" value="1"/>
</dbReference>
<dbReference type="PANTHER" id="PTHR47878">
    <property type="entry name" value="OXIDOREDUCTASE FAD/NAD(P)-BINDING DOMAIN PROTEIN"/>
    <property type="match status" value="1"/>
</dbReference>
<comment type="similarity">
    <text evidence="1">Belongs to the ferredoxin--NADP reductase type 1 family.</text>
</comment>
<dbReference type="PRINTS" id="PR00371">
    <property type="entry name" value="FPNCR"/>
</dbReference>
<reference evidence="6 7" key="1">
    <citation type="submission" date="2015-04" db="EMBL/GenBank/DDBJ databases">
        <title>Complete Sequence for the Genome of the Thioalkalivibrio versutus D301.</title>
        <authorList>
            <person name="Mu T."/>
            <person name="Zhou J."/>
            <person name="Xu X."/>
        </authorList>
    </citation>
    <scope>NUCLEOTIDE SEQUENCE [LARGE SCALE GENOMIC DNA]</scope>
    <source>
        <strain evidence="6 7">D301</strain>
    </source>
</reference>
<dbReference type="InterPro" id="IPR008333">
    <property type="entry name" value="Cbr1-like_FAD-bd_dom"/>
</dbReference>
<name>A0A0G3G3Y2_9GAMM</name>
<dbReference type="InterPro" id="IPR017927">
    <property type="entry name" value="FAD-bd_FR_type"/>
</dbReference>
<evidence type="ECO:0000259" key="5">
    <source>
        <dbReference type="PROSITE" id="PS51384"/>
    </source>
</evidence>
<dbReference type="GO" id="GO:0042167">
    <property type="term" value="P:heme catabolic process"/>
    <property type="evidence" value="ECO:0007669"/>
    <property type="project" value="TreeGrafter"/>
</dbReference>
<dbReference type="Proteomes" id="UP000064201">
    <property type="component" value="Chromosome"/>
</dbReference>
<gene>
    <name evidence="6" type="ORF">TVD_11480</name>
</gene>
<dbReference type="GO" id="GO:0034599">
    <property type="term" value="P:cellular response to oxidative stress"/>
    <property type="evidence" value="ECO:0007669"/>
    <property type="project" value="TreeGrafter"/>
</dbReference>
<dbReference type="Pfam" id="PF00175">
    <property type="entry name" value="NAD_binding_1"/>
    <property type="match status" value="1"/>
</dbReference>
<evidence type="ECO:0000313" key="6">
    <source>
        <dbReference type="EMBL" id="AKJ95935.1"/>
    </source>
</evidence>
<proteinExistence type="inferred from homology"/>
<dbReference type="InterPro" id="IPR001433">
    <property type="entry name" value="OxRdtase_FAD/NAD-bd"/>
</dbReference>